<dbReference type="Proteomes" id="UP000766698">
    <property type="component" value="Unassembled WGS sequence"/>
</dbReference>
<accession>A0ABR6EEG8</accession>
<protein>
    <recommendedName>
        <fullName evidence="4">Integral membrane protein</fullName>
    </recommendedName>
</protein>
<dbReference type="EMBL" id="WMLF01000068">
    <property type="protein sequence ID" value="MBB1243360.1"/>
    <property type="molecule type" value="Genomic_DNA"/>
</dbReference>
<gene>
    <name evidence="2" type="ORF">GL263_07255</name>
</gene>
<proteinExistence type="predicted"/>
<evidence type="ECO:0000313" key="3">
    <source>
        <dbReference type="Proteomes" id="UP000766698"/>
    </source>
</evidence>
<dbReference type="InterPro" id="IPR046096">
    <property type="entry name" value="DUF6114"/>
</dbReference>
<reference evidence="3" key="1">
    <citation type="journal article" date="2020" name="Syst. Appl. Microbiol.">
        <title>Streptomyces alkaliterrae sp. nov., isolated from an alkaline soil, and emended descriptions of Streptomyces alkaliphilus, Streptomyces calidiresistens and Streptomyces durbertensis.</title>
        <authorList>
            <person name="Swiecimska M."/>
            <person name="Golinska P."/>
            <person name="Nouioui I."/>
            <person name="Wypij M."/>
            <person name="Rai M."/>
            <person name="Sangal V."/>
            <person name="Goodfellow M."/>
        </authorList>
    </citation>
    <scope>NUCLEOTIDE SEQUENCE [LARGE SCALE GENOMIC DNA]</scope>
    <source>
        <strain evidence="3">DSM 104538</strain>
    </source>
</reference>
<evidence type="ECO:0008006" key="4">
    <source>
        <dbReference type="Google" id="ProtNLM"/>
    </source>
</evidence>
<evidence type="ECO:0000256" key="1">
    <source>
        <dbReference type="SAM" id="Phobius"/>
    </source>
</evidence>
<feature type="transmembrane region" description="Helical" evidence="1">
    <location>
        <begin position="12"/>
        <end position="30"/>
    </location>
</feature>
<comment type="caution">
    <text evidence="2">The sequence shown here is derived from an EMBL/GenBank/DDBJ whole genome shotgun (WGS) entry which is preliminary data.</text>
</comment>
<evidence type="ECO:0000313" key="2">
    <source>
        <dbReference type="EMBL" id="MBB1243360.1"/>
    </source>
</evidence>
<dbReference type="Pfam" id="PF19609">
    <property type="entry name" value="DUF6114"/>
    <property type="match status" value="1"/>
</dbReference>
<feature type="transmembrane region" description="Helical" evidence="1">
    <location>
        <begin position="42"/>
        <end position="62"/>
    </location>
</feature>
<organism evidence="2 3">
    <name type="scientific">Streptomyces durbertensis</name>
    <dbReference type="NCBI Taxonomy" id="2448886"/>
    <lineage>
        <taxon>Bacteria</taxon>
        <taxon>Bacillati</taxon>
        <taxon>Actinomycetota</taxon>
        <taxon>Actinomycetes</taxon>
        <taxon>Kitasatosporales</taxon>
        <taxon>Streptomycetaceae</taxon>
        <taxon>Streptomyces</taxon>
    </lineage>
</organism>
<keyword evidence="1" id="KW-1133">Transmembrane helix</keyword>
<feature type="transmembrane region" description="Helical" evidence="1">
    <location>
        <begin position="69"/>
        <end position="88"/>
    </location>
</feature>
<keyword evidence="1" id="KW-0472">Membrane</keyword>
<keyword evidence="3" id="KW-1185">Reference proteome</keyword>
<keyword evidence="1" id="KW-0812">Transmembrane</keyword>
<sequence>MSFRHWRWQRPFWAGLLTLLAGVPIVYIPYADPSFEELSFRLATTTGSGSLIIGILLVVLGLTFWYQRYARVFAGVAAILLGIVSLVVSNFGGYLLGFLLAMIGGGMGIAWAEGEAPGEEPAAADGRTGGR</sequence>
<name>A0ABR6EEG8_9ACTN</name>